<dbReference type="InterPro" id="IPR041698">
    <property type="entry name" value="Methyltransf_25"/>
</dbReference>
<dbReference type="EMBL" id="FMZZ01000001">
    <property type="protein sequence ID" value="SDC10241.1"/>
    <property type="molecule type" value="Genomic_DNA"/>
</dbReference>
<keyword evidence="2" id="KW-0808">Transferase</keyword>
<proteinExistence type="predicted"/>
<protein>
    <submittedName>
        <fullName evidence="2">Methyltransferase domain-containing protein</fullName>
    </submittedName>
</protein>
<dbReference type="GO" id="GO:0008168">
    <property type="term" value="F:methyltransferase activity"/>
    <property type="evidence" value="ECO:0007669"/>
    <property type="project" value="UniProtKB-KW"/>
</dbReference>
<sequence length="133" mass="14486">MMVARARALVRERGWDNVEVRQADATTMTVEGFDAAISTFSVSATPDVAATLERVRAALRPGGRLFVFDMRLVPGGRAAPLIRLFRRVYRRLAGWSGVDVLDTARATFAEVRLHGGAAEPAPWPPLVALTAVR</sequence>
<accession>A0A1G6IV03</accession>
<keyword evidence="3" id="KW-1185">Reference proteome</keyword>
<keyword evidence="2" id="KW-0489">Methyltransferase</keyword>
<organism evidence="2 3">
    <name type="scientific">Actinokineospora iranica</name>
    <dbReference type="NCBI Taxonomy" id="1271860"/>
    <lineage>
        <taxon>Bacteria</taxon>
        <taxon>Bacillati</taxon>
        <taxon>Actinomycetota</taxon>
        <taxon>Actinomycetes</taxon>
        <taxon>Pseudonocardiales</taxon>
        <taxon>Pseudonocardiaceae</taxon>
        <taxon>Actinokineospora</taxon>
    </lineage>
</organism>
<evidence type="ECO:0000313" key="2">
    <source>
        <dbReference type="EMBL" id="SDC10241.1"/>
    </source>
</evidence>
<dbReference type="CDD" id="cd02440">
    <property type="entry name" value="AdoMet_MTases"/>
    <property type="match status" value="1"/>
</dbReference>
<dbReference type="AlphaFoldDB" id="A0A1G6IV03"/>
<reference evidence="3" key="1">
    <citation type="submission" date="2016-10" db="EMBL/GenBank/DDBJ databases">
        <authorList>
            <person name="Varghese N."/>
            <person name="Submissions S."/>
        </authorList>
    </citation>
    <scope>NUCLEOTIDE SEQUENCE [LARGE SCALE GENOMIC DNA]</scope>
    <source>
        <strain evidence="3">IBRC-M 10403</strain>
    </source>
</reference>
<dbReference type="Pfam" id="PF13649">
    <property type="entry name" value="Methyltransf_25"/>
    <property type="match status" value="1"/>
</dbReference>
<dbReference type="Proteomes" id="UP000199501">
    <property type="component" value="Unassembled WGS sequence"/>
</dbReference>
<name>A0A1G6IV03_9PSEU</name>
<gene>
    <name evidence="2" type="ORF">SAMN05216174_101109</name>
</gene>
<dbReference type="InterPro" id="IPR029063">
    <property type="entry name" value="SAM-dependent_MTases_sf"/>
</dbReference>
<dbReference type="SUPFAM" id="SSF53335">
    <property type="entry name" value="S-adenosyl-L-methionine-dependent methyltransferases"/>
    <property type="match status" value="1"/>
</dbReference>
<feature type="domain" description="Methyltransferase" evidence="1">
    <location>
        <begin position="2"/>
        <end position="63"/>
    </location>
</feature>
<evidence type="ECO:0000313" key="3">
    <source>
        <dbReference type="Proteomes" id="UP000199501"/>
    </source>
</evidence>
<evidence type="ECO:0000259" key="1">
    <source>
        <dbReference type="Pfam" id="PF13649"/>
    </source>
</evidence>
<dbReference type="GO" id="GO:0032259">
    <property type="term" value="P:methylation"/>
    <property type="evidence" value="ECO:0007669"/>
    <property type="project" value="UniProtKB-KW"/>
</dbReference>
<dbReference type="Gene3D" id="3.40.50.150">
    <property type="entry name" value="Vaccinia Virus protein VP39"/>
    <property type="match status" value="1"/>
</dbReference>
<dbReference type="STRING" id="1271860.SAMN05216174_101109"/>